<dbReference type="Pfam" id="PF00480">
    <property type="entry name" value="ROK"/>
    <property type="match status" value="1"/>
</dbReference>
<evidence type="ECO:0000256" key="3">
    <source>
        <dbReference type="ARBA" id="ARBA00022723"/>
    </source>
</evidence>
<protein>
    <recommendedName>
        <fullName evidence="6">fructokinase</fullName>
        <ecNumber evidence="6">2.7.1.4</ecNumber>
    </recommendedName>
</protein>
<dbReference type="PROSITE" id="PS01125">
    <property type="entry name" value="ROK"/>
    <property type="match status" value="1"/>
</dbReference>
<keyword evidence="5" id="KW-0460">Magnesium</keyword>
<reference evidence="8 9" key="1">
    <citation type="submission" date="2024-03" db="EMBL/GenBank/DDBJ databases">
        <title>Mouse gut bacterial collection (mGBC) of GemPharmatech.</title>
        <authorList>
            <person name="He Y."/>
            <person name="Dong L."/>
            <person name="Wu D."/>
            <person name="Gao X."/>
            <person name="Lin Z."/>
        </authorList>
    </citation>
    <scope>NUCLEOTIDE SEQUENCE [LARGE SCALE GENOMIC DNA]</scope>
    <source>
        <strain evidence="8 9">15-30</strain>
    </source>
</reference>
<dbReference type="EMBL" id="JBCLUF010000001">
    <property type="protein sequence ID" value="MEY8661376.1"/>
    <property type="molecule type" value="Genomic_DNA"/>
</dbReference>
<gene>
    <name evidence="8" type="ORF">AALT52_00500</name>
</gene>
<evidence type="ECO:0000256" key="6">
    <source>
        <dbReference type="ARBA" id="ARBA00038887"/>
    </source>
</evidence>
<evidence type="ECO:0000256" key="1">
    <source>
        <dbReference type="ARBA" id="ARBA00001946"/>
    </source>
</evidence>
<comment type="cofactor">
    <cofactor evidence="1">
        <name>Mg(2+)</name>
        <dbReference type="ChEBI" id="CHEBI:18420"/>
    </cofactor>
</comment>
<comment type="similarity">
    <text evidence="2">Belongs to the ROK (NagC/XylR) family.</text>
</comment>
<evidence type="ECO:0000256" key="4">
    <source>
        <dbReference type="ARBA" id="ARBA00022833"/>
    </source>
</evidence>
<keyword evidence="3" id="KW-0479">Metal-binding</keyword>
<comment type="catalytic activity">
    <reaction evidence="7">
        <text>D-fructose + ATP = D-fructose 6-phosphate + ADP + H(+)</text>
        <dbReference type="Rhea" id="RHEA:16125"/>
        <dbReference type="ChEBI" id="CHEBI:15378"/>
        <dbReference type="ChEBI" id="CHEBI:30616"/>
        <dbReference type="ChEBI" id="CHEBI:37721"/>
        <dbReference type="ChEBI" id="CHEBI:61527"/>
        <dbReference type="ChEBI" id="CHEBI:456216"/>
        <dbReference type="EC" id="2.7.1.4"/>
    </reaction>
</comment>
<sequence length="292" mass="32028">MSKLYGAIEAGGTKFVCAVADEDLKVIERVSIKTTVPAETMADVFKFFEKYQTELVAIGIASFGPIDVNRKSETYGYITNTPKPGWKNYDFLGEMKKRFDVAYAWTTDVNGAAYGELKKGAAYGKDSCVYLTVGTGIGGGVVINGKVIEGYQHPEIGHIVMRRHPKDQYVGHCPFHQDCLEGLAAGPAIEARQGGIKAYDIPKDDEAWEIVAYYLAQACVDLTLILSPEKIIFGGGVSKQEQLFPMIRRSFAEQMKDYVSTPDLDDYIVHVQLGDDAGITGCLLLAKEAVEQ</sequence>
<keyword evidence="4" id="KW-0862">Zinc</keyword>
<dbReference type="PANTHER" id="PTHR42742">
    <property type="entry name" value="TRANSCRIPTIONAL REPRESSOR MPRA"/>
    <property type="match status" value="1"/>
</dbReference>
<dbReference type="InterPro" id="IPR043129">
    <property type="entry name" value="ATPase_NBD"/>
</dbReference>
<evidence type="ECO:0000313" key="8">
    <source>
        <dbReference type="EMBL" id="MEY8661376.1"/>
    </source>
</evidence>
<evidence type="ECO:0000313" key="9">
    <source>
        <dbReference type="Proteomes" id="UP001565236"/>
    </source>
</evidence>
<dbReference type="Proteomes" id="UP001565236">
    <property type="component" value="Unassembled WGS sequence"/>
</dbReference>
<evidence type="ECO:0000256" key="2">
    <source>
        <dbReference type="ARBA" id="ARBA00006479"/>
    </source>
</evidence>
<comment type="caution">
    <text evidence="8">The sequence shown here is derived from an EMBL/GenBank/DDBJ whole genome shotgun (WGS) entry which is preliminary data.</text>
</comment>
<dbReference type="InterPro" id="IPR049874">
    <property type="entry name" value="ROK_cs"/>
</dbReference>
<dbReference type="SUPFAM" id="SSF53067">
    <property type="entry name" value="Actin-like ATPase domain"/>
    <property type="match status" value="1"/>
</dbReference>
<dbReference type="InterPro" id="IPR051804">
    <property type="entry name" value="Carb_Metab_Reg_Kinase/Isom"/>
</dbReference>
<proteinExistence type="inferred from homology"/>
<dbReference type="CDD" id="cd24067">
    <property type="entry name" value="ASKHA_NBD_ROK_BsFRK-like"/>
    <property type="match status" value="1"/>
</dbReference>
<dbReference type="InterPro" id="IPR000600">
    <property type="entry name" value="ROK"/>
</dbReference>
<dbReference type="RefSeq" id="WP_369939939.1">
    <property type="nucleotide sequence ID" value="NZ_JBCLUF010000001.1"/>
</dbReference>
<dbReference type="EC" id="2.7.1.4" evidence="6"/>
<evidence type="ECO:0000256" key="5">
    <source>
        <dbReference type="ARBA" id="ARBA00022842"/>
    </source>
</evidence>
<name>A0ABV4DLM1_9LACO</name>
<dbReference type="PANTHER" id="PTHR42742:SF3">
    <property type="entry name" value="FRUCTOKINASE"/>
    <property type="match status" value="1"/>
</dbReference>
<evidence type="ECO:0000256" key="7">
    <source>
        <dbReference type="ARBA" id="ARBA00048451"/>
    </source>
</evidence>
<organism evidence="8 9">
    <name type="scientific">Ligilactobacillus faecis</name>
    <dbReference type="NCBI Taxonomy" id="762833"/>
    <lineage>
        <taxon>Bacteria</taxon>
        <taxon>Bacillati</taxon>
        <taxon>Bacillota</taxon>
        <taxon>Bacilli</taxon>
        <taxon>Lactobacillales</taxon>
        <taxon>Lactobacillaceae</taxon>
        <taxon>Ligilactobacillus</taxon>
    </lineage>
</organism>
<dbReference type="Gene3D" id="3.30.420.40">
    <property type="match status" value="2"/>
</dbReference>
<keyword evidence="9" id="KW-1185">Reference proteome</keyword>
<accession>A0ABV4DLM1</accession>